<accession>A0A4Y2V829</accession>
<name>A0A4Y2V829_ARAVE</name>
<dbReference type="EMBL" id="BGPR01043628">
    <property type="protein sequence ID" value="GBO20236.1"/>
    <property type="molecule type" value="Genomic_DNA"/>
</dbReference>
<evidence type="ECO:0000313" key="2">
    <source>
        <dbReference type="EMBL" id="GBO20236.1"/>
    </source>
</evidence>
<protein>
    <submittedName>
        <fullName evidence="2">Uncharacterized protein</fullName>
    </submittedName>
</protein>
<comment type="caution">
    <text evidence="2">The sequence shown here is derived from an EMBL/GenBank/DDBJ whole genome shotgun (WGS) entry which is preliminary data.</text>
</comment>
<reference evidence="2 3" key="1">
    <citation type="journal article" date="2019" name="Sci. Rep.">
        <title>Orb-weaving spider Araneus ventricosus genome elucidates the spidroin gene catalogue.</title>
        <authorList>
            <person name="Kono N."/>
            <person name="Nakamura H."/>
            <person name="Ohtoshi R."/>
            <person name="Moran D.A.P."/>
            <person name="Shinohara A."/>
            <person name="Yoshida Y."/>
            <person name="Fujiwara M."/>
            <person name="Mori M."/>
            <person name="Tomita M."/>
            <person name="Arakawa K."/>
        </authorList>
    </citation>
    <scope>NUCLEOTIDE SEQUENCE [LARGE SCALE GENOMIC DNA]</scope>
</reference>
<sequence>MESVQSVARMADRSKTPDASFGSRTRACVRTPLVTKNAEGLIFLSALTVIPGKEEHCSLFLCPISFFLGNLESYDVIRSQNGEQTKLQSKRDRSENFAPPGIEISALGNVELSNGRKKQPFIPLKLEP</sequence>
<keyword evidence="3" id="KW-1185">Reference proteome</keyword>
<organism evidence="2 3">
    <name type="scientific">Araneus ventricosus</name>
    <name type="common">Orbweaver spider</name>
    <name type="synonym">Epeira ventricosa</name>
    <dbReference type="NCBI Taxonomy" id="182803"/>
    <lineage>
        <taxon>Eukaryota</taxon>
        <taxon>Metazoa</taxon>
        <taxon>Ecdysozoa</taxon>
        <taxon>Arthropoda</taxon>
        <taxon>Chelicerata</taxon>
        <taxon>Arachnida</taxon>
        <taxon>Araneae</taxon>
        <taxon>Araneomorphae</taxon>
        <taxon>Entelegynae</taxon>
        <taxon>Araneoidea</taxon>
        <taxon>Araneidae</taxon>
        <taxon>Araneus</taxon>
    </lineage>
</organism>
<evidence type="ECO:0000256" key="1">
    <source>
        <dbReference type="SAM" id="MobiDB-lite"/>
    </source>
</evidence>
<dbReference type="Proteomes" id="UP000499080">
    <property type="component" value="Unassembled WGS sequence"/>
</dbReference>
<evidence type="ECO:0000313" key="3">
    <source>
        <dbReference type="Proteomes" id="UP000499080"/>
    </source>
</evidence>
<feature type="region of interest" description="Disordered" evidence="1">
    <location>
        <begin position="1"/>
        <end position="22"/>
    </location>
</feature>
<gene>
    <name evidence="2" type="ORF">AVEN_150730_1</name>
</gene>
<dbReference type="AlphaFoldDB" id="A0A4Y2V829"/>
<proteinExistence type="predicted"/>